<dbReference type="HAMAP" id="MF_00722">
    <property type="entry name" value="NucS"/>
    <property type="match status" value="1"/>
</dbReference>
<evidence type="ECO:0000256" key="6">
    <source>
        <dbReference type="HAMAP-Rule" id="MF_00722"/>
    </source>
</evidence>
<dbReference type="NCBIfam" id="NF003270">
    <property type="entry name" value="PRK04247.1"/>
    <property type="match status" value="1"/>
</dbReference>
<evidence type="ECO:0000313" key="10">
    <source>
        <dbReference type="Proteomes" id="UP000245577"/>
    </source>
</evidence>
<dbReference type="CDD" id="cd22341">
    <property type="entry name" value="NucS-like"/>
    <property type="match status" value="1"/>
</dbReference>
<reference evidence="9 10" key="1">
    <citation type="submission" date="2017-03" db="EMBL/GenBank/DDBJ databases">
        <title>Genome sequence of Methanobrevibacter wosei.</title>
        <authorList>
            <person name="Poehlein A."/>
            <person name="Seedorf H."/>
            <person name="Daniel R."/>
        </authorList>
    </citation>
    <scope>NUCLEOTIDE SEQUENCE [LARGE SCALE GENOMIC DNA]</scope>
    <source>
        <strain evidence="9 10">DSM 11979</strain>
    </source>
</reference>
<dbReference type="InterPro" id="IPR011856">
    <property type="entry name" value="tRNA_endonuc-like_dom_sf"/>
</dbReference>
<keyword evidence="4 6" id="KW-0378">Hydrolase</keyword>
<evidence type="ECO:0000256" key="3">
    <source>
        <dbReference type="ARBA" id="ARBA00022759"/>
    </source>
</evidence>
<dbReference type="InterPro" id="IPR048301">
    <property type="entry name" value="NucS_C"/>
</dbReference>
<protein>
    <recommendedName>
        <fullName evidence="6">Endonuclease NucS</fullName>
        <ecNumber evidence="6">3.1.-.-</ecNumber>
    </recommendedName>
</protein>
<dbReference type="GO" id="GO:0003677">
    <property type="term" value="F:DNA binding"/>
    <property type="evidence" value="ECO:0007669"/>
    <property type="project" value="UniProtKB-KW"/>
</dbReference>
<gene>
    <name evidence="6 9" type="primary">nucS</name>
    <name evidence="9" type="ORF">MBBWO_04560</name>
</gene>
<evidence type="ECO:0000256" key="5">
    <source>
        <dbReference type="ARBA" id="ARBA00023125"/>
    </source>
</evidence>
<dbReference type="Pfam" id="PF21003">
    <property type="entry name" value="NucS_N"/>
    <property type="match status" value="1"/>
</dbReference>
<dbReference type="EC" id="3.1.-.-" evidence="6"/>
<organism evidence="9 10">
    <name type="scientific">Methanobrevibacter woesei</name>
    <dbReference type="NCBI Taxonomy" id="190976"/>
    <lineage>
        <taxon>Archaea</taxon>
        <taxon>Methanobacteriati</taxon>
        <taxon>Methanobacteriota</taxon>
        <taxon>Methanomada group</taxon>
        <taxon>Methanobacteria</taxon>
        <taxon>Methanobacteriales</taxon>
        <taxon>Methanobacteriaceae</taxon>
        <taxon>Methanobrevibacter</taxon>
    </lineage>
</organism>
<comment type="caution">
    <text evidence="9">The sequence shown here is derived from an EMBL/GenBank/DDBJ whole genome shotgun (WGS) entry which is preliminary data.</text>
</comment>
<evidence type="ECO:0000256" key="1">
    <source>
        <dbReference type="ARBA" id="ARBA00022490"/>
    </source>
</evidence>
<dbReference type="PANTHER" id="PTHR38814">
    <property type="entry name" value="ENDONUCLEASE NUCS"/>
    <property type="match status" value="1"/>
</dbReference>
<evidence type="ECO:0000313" key="9">
    <source>
        <dbReference type="EMBL" id="PWB86742.1"/>
    </source>
</evidence>
<name>A0A2U1S8X4_9EURY</name>
<dbReference type="AlphaFoldDB" id="A0A2U1S8X4"/>
<dbReference type="GO" id="GO:0000014">
    <property type="term" value="F:single-stranded DNA endodeoxyribonuclease activity"/>
    <property type="evidence" value="ECO:0007669"/>
    <property type="project" value="UniProtKB-UniRule"/>
</dbReference>
<dbReference type="OrthoDB" id="15177at2157"/>
<comment type="function">
    <text evidence="6">Cleaves both 3' and 5' ssDNA extremities of branched DNA structures.</text>
</comment>
<keyword evidence="10" id="KW-1185">Reference proteome</keyword>
<comment type="similarity">
    <text evidence="6">Belongs to the NucS endonuclease family.</text>
</comment>
<accession>A0A2U1S8X4</accession>
<dbReference type="GO" id="GO:0005737">
    <property type="term" value="C:cytoplasm"/>
    <property type="evidence" value="ECO:0007669"/>
    <property type="project" value="UniProtKB-SubCell"/>
</dbReference>
<dbReference type="Pfam" id="PF01939">
    <property type="entry name" value="NucS_C"/>
    <property type="match status" value="1"/>
</dbReference>
<dbReference type="Gene3D" id="2.70.180.20">
    <property type="match status" value="1"/>
</dbReference>
<dbReference type="InterPro" id="IPR048302">
    <property type="entry name" value="NucS_N"/>
</dbReference>
<feature type="domain" description="Endonuclease NucS N-terminal PH-like" evidence="8">
    <location>
        <begin position="25"/>
        <end position="123"/>
    </location>
</feature>
<dbReference type="Gene3D" id="3.40.1350.10">
    <property type="match status" value="1"/>
</dbReference>
<dbReference type="PANTHER" id="PTHR38814:SF1">
    <property type="entry name" value="ENDONUCLEASE NUCS"/>
    <property type="match status" value="1"/>
</dbReference>
<dbReference type="InterPro" id="IPR049173">
    <property type="entry name" value="NucS_N_sf"/>
</dbReference>
<evidence type="ECO:0000259" key="7">
    <source>
        <dbReference type="Pfam" id="PF01939"/>
    </source>
</evidence>
<evidence type="ECO:0000256" key="2">
    <source>
        <dbReference type="ARBA" id="ARBA00022722"/>
    </source>
</evidence>
<evidence type="ECO:0000256" key="4">
    <source>
        <dbReference type="ARBA" id="ARBA00022801"/>
    </source>
</evidence>
<proteinExistence type="inferred from homology"/>
<comment type="subcellular location">
    <subcellularLocation>
        <location evidence="6">Cytoplasm</location>
    </subcellularLocation>
</comment>
<feature type="domain" description="Endonuclease NucS C-terminal" evidence="7">
    <location>
        <begin position="130"/>
        <end position="256"/>
    </location>
</feature>
<sequence>MKYKTLENPEYDEAYELITEALRKKATIVMYTNCKVLYEGRALSELDWGERIILIKPDGSFLIHQDKKVEPVNWQPPKSKTRAFIKNQQLFLESHRRTPKELLTVELDNIQFINYALIEDYEELEQAGYEKDMGDMIMENPHIIEEGFKPTYREYSVEHGFIDILGKDHENNLMILELKSRKAGVSAVKQLKRYISDFDESDNEELHQCKSEKKKIRGLLVAPTIDEDAKELIEEEGIEFVSVNPPKELKRDKKITLDAFN</sequence>
<keyword evidence="1 6" id="KW-0963">Cytoplasm</keyword>
<keyword evidence="5 6" id="KW-0238">DNA-binding</keyword>
<keyword evidence="3 6" id="KW-0255">Endonuclease</keyword>
<dbReference type="EMBL" id="MZGU01000003">
    <property type="protein sequence ID" value="PWB86742.1"/>
    <property type="molecule type" value="Genomic_DNA"/>
</dbReference>
<dbReference type="RefSeq" id="WP_116669267.1">
    <property type="nucleotide sequence ID" value="NZ_MZGU01000003.1"/>
</dbReference>
<dbReference type="InterPro" id="IPR002793">
    <property type="entry name" value="Endonuclease_NucS"/>
</dbReference>
<dbReference type="Proteomes" id="UP000245577">
    <property type="component" value="Unassembled WGS sequence"/>
</dbReference>
<evidence type="ECO:0000259" key="8">
    <source>
        <dbReference type="Pfam" id="PF21003"/>
    </source>
</evidence>
<keyword evidence="2 6" id="KW-0540">Nuclease</keyword>